<evidence type="ECO:0000256" key="6">
    <source>
        <dbReference type="ARBA" id="ARBA00023242"/>
    </source>
</evidence>
<sequence length="168" mass="19949">MKILEERDKFLCNFEVAEHLNSIKSKYNWTFKEEENDKKKNKKRFTACGLNLEEITRDLSSYLENNSSSMITTQEAFKELMIHLNCLDLMKVEKLQIVNSLPRSMVHLYALVEECDQRFNEETCEGIINKINHLFPIEEQEEEEEEEEEEQGEGEEKDDEFKDAEDLQ</sequence>
<dbReference type="HOGENOM" id="CLU_092529_3_0_1"/>
<dbReference type="KEGG" id="dha:DEHA2G20900g"/>
<proteinExistence type="inferred from homology"/>
<dbReference type="GO" id="GO:0005829">
    <property type="term" value="C:cytosol"/>
    <property type="evidence" value="ECO:0007669"/>
    <property type="project" value="EnsemblFungi"/>
</dbReference>
<dbReference type="OMA" id="PTNMVHL"/>
<dbReference type="AlphaFoldDB" id="Q6BH70"/>
<dbReference type="InterPro" id="IPR038324">
    <property type="entry name" value="Rpb4/RPC9_sf"/>
</dbReference>
<dbReference type="VEuPathDB" id="FungiDB:DEHA2G20900g"/>
<name>Q6BH70_DEBHA</name>
<evidence type="ECO:0000256" key="5">
    <source>
        <dbReference type="ARBA" id="ARBA00023163"/>
    </source>
</evidence>
<evidence type="ECO:0000259" key="8">
    <source>
        <dbReference type="SMART" id="SM00657"/>
    </source>
</evidence>
<reference evidence="9 10" key="1">
    <citation type="journal article" date="2004" name="Nature">
        <title>Genome evolution in yeasts.</title>
        <authorList>
            <consortium name="Genolevures"/>
            <person name="Dujon B."/>
            <person name="Sherman D."/>
            <person name="Fischer G."/>
            <person name="Durrens P."/>
            <person name="Casaregola S."/>
            <person name="Lafontaine I."/>
            <person name="de Montigny J."/>
            <person name="Marck C."/>
            <person name="Neuveglise C."/>
            <person name="Talla E."/>
            <person name="Goffard N."/>
            <person name="Frangeul L."/>
            <person name="Aigle M."/>
            <person name="Anthouard V."/>
            <person name="Babour A."/>
            <person name="Barbe V."/>
            <person name="Barnay S."/>
            <person name="Blanchin S."/>
            <person name="Beckerich J.M."/>
            <person name="Beyne E."/>
            <person name="Bleykasten C."/>
            <person name="Boisrame A."/>
            <person name="Boyer J."/>
            <person name="Cattolico L."/>
            <person name="Confanioleri F."/>
            <person name="de Daruvar A."/>
            <person name="Despons L."/>
            <person name="Fabre E."/>
            <person name="Fairhead C."/>
            <person name="Ferry-Dumazet H."/>
            <person name="Groppi A."/>
            <person name="Hantraye F."/>
            <person name="Hennequin C."/>
            <person name="Jauniaux N."/>
            <person name="Joyet P."/>
            <person name="Kachouri R."/>
            <person name="Kerrest A."/>
            <person name="Koszul R."/>
            <person name="Lemaire M."/>
            <person name="Lesur I."/>
            <person name="Ma L."/>
            <person name="Muller H."/>
            <person name="Nicaud J.M."/>
            <person name="Nikolski M."/>
            <person name="Oztas S."/>
            <person name="Ozier-Kalogeropoulos O."/>
            <person name="Pellenz S."/>
            <person name="Potier S."/>
            <person name="Richard G.F."/>
            <person name="Straub M.L."/>
            <person name="Suleau A."/>
            <person name="Swennene D."/>
            <person name="Tekaia F."/>
            <person name="Wesolowski-Louvel M."/>
            <person name="Westhof E."/>
            <person name="Wirth B."/>
            <person name="Zeniou-Meyer M."/>
            <person name="Zivanovic I."/>
            <person name="Bolotin-Fukuhara M."/>
            <person name="Thierry A."/>
            <person name="Bouchier C."/>
            <person name="Caudron B."/>
            <person name="Scarpelli C."/>
            <person name="Gaillardin C."/>
            <person name="Weissenbach J."/>
            <person name="Wincker P."/>
            <person name="Souciet J.L."/>
        </authorList>
    </citation>
    <scope>NUCLEOTIDE SEQUENCE [LARGE SCALE GENOMIC DNA]</scope>
    <source>
        <strain evidence="10">ATCC 36239 / CBS 767 / BCRC 21394 / JCM 1990 / NBRC 0083 / IGC 2968</strain>
    </source>
</reference>
<protein>
    <recommendedName>
        <fullName evidence="3">DNA-directed RNA polymerase III subunit RPC9</fullName>
    </recommendedName>
</protein>
<dbReference type="GO" id="GO:0005666">
    <property type="term" value="C:RNA polymerase III complex"/>
    <property type="evidence" value="ECO:0007669"/>
    <property type="project" value="EnsemblFungi"/>
</dbReference>
<dbReference type="SMART" id="SM00657">
    <property type="entry name" value="RPOL4c"/>
    <property type="match status" value="1"/>
</dbReference>
<evidence type="ECO:0000313" key="9">
    <source>
        <dbReference type="EMBL" id="CAG90961.1"/>
    </source>
</evidence>
<feature type="compositionally biased region" description="Acidic residues" evidence="7">
    <location>
        <begin position="138"/>
        <end position="168"/>
    </location>
</feature>
<dbReference type="eggNOG" id="KOG4168">
    <property type="taxonomic scope" value="Eukaryota"/>
</dbReference>
<dbReference type="GO" id="GO:0006386">
    <property type="term" value="P:termination of RNA polymerase III transcription"/>
    <property type="evidence" value="ECO:0007669"/>
    <property type="project" value="EnsemblFungi"/>
</dbReference>
<keyword evidence="10" id="KW-1185">Reference proteome</keyword>
<dbReference type="Pfam" id="PF03874">
    <property type="entry name" value="RNA_pol_Rpb4"/>
    <property type="match status" value="1"/>
</dbReference>
<dbReference type="EMBL" id="CR382139">
    <property type="protein sequence ID" value="CAG90961.1"/>
    <property type="molecule type" value="Genomic_DNA"/>
</dbReference>
<dbReference type="PANTHER" id="PTHR15561">
    <property type="entry name" value="CALCITONIN GENE-RELATED PEPTIDE-RECEPTOR COMPONENT PROTEIN"/>
    <property type="match status" value="1"/>
</dbReference>
<dbReference type="Gene3D" id="1.20.1250.40">
    <property type="match status" value="1"/>
</dbReference>
<comment type="similarity">
    <text evidence="2">Belongs to the eukaryotic RPC9 RNA polymerase subunit family.</text>
</comment>
<organism evidence="9 10">
    <name type="scientific">Debaryomyces hansenii (strain ATCC 36239 / CBS 767 / BCRC 21394 / JCM 1990 / NBRC 0083 / IGC 2968)</name>
    <name type="common">Yeast</name>
    <name type="synonym">Torulaspora hansenii</name>
    <dbReference type="NCBI Taxonomy" id="284592"/>
    <lineage>
        <taxon>Eukaryota</taxon>
        <taxon>Fungi</taxon>
        <taxon>Dikarya</taxon>
        <taxon>Ascomycota</taxon>
        <taxon>Saccharomycotina</taxon>
        <taxon>Pichiomycetes</taxon>
        <taxon>Debaryomycetaceae</taxon>
        <taxon>Debaryomyces</taxon>
    </lineage>
</organism>
<dbReference type="RefSeq" id="XP_462451.1">
    <property type="nucleotide sequence ID" value="XM_462451.1"/>
</dbReference>
<dbReference type="GO" id="GO:0003899">
    <property type="term" value="F:DNA-directed RNA polymerase activity"/>
    <property type="evidence" value="ECO:0007669"/>
    <property type="project" value="EnsemblFungi"/>
</dbReference>
<dbReference type="GO" id="GO:0042797">
    <property type="term" value="P:tRNA transcription by RNA polymerase III"/>
    <property type="evidence" value="ECO:0007669"/>
    <property type="project" value="EnsemblFungi"/>
</dbReference>
<dbReference type="InterPro" id="IPR006590">
    <property type="entry name" value="RNA_pol_Rpb4/RPC9_core"/>
</dbReference>
<keyword evidence="5" id="KW-0804">Transcription</keyword>
<feature type="region of interest" description="Disordered" evidence="7">
    <location>
        <begin position="135"/>
        <end position="168"/>
    </location>
</feature>
<dbReference type="GO" id="GO:0006384">
    <property type="term" value="P:transcription initiation at RNA polymerase III promoter"/>
    <property type="evidence" value="ECO:0007669"/>
    <property type="project" value="EnsemblFungi"/>
</dbReference>
<dbReference type="FunCoup" id="Q6BH70">
    <property type="interactions" value="216"/>
</dbReference>
<dbReference type="InterPro" id="IPR005574">
    <property type="entry name" value="Rpb4/RPC9"/>
</dbReference>
<keyword evidence="4" id="KW-0240">DNA-directed RNA polymerase</keyword>
<evidence type="ECO:0000256" key="1">
    <source>
        <dbReference type="ARBA" id="ARBA00004123"/>
    </source>
</evidence>
<evidence type="ECO:0000256" key="2">
    <source>
        <dbReference type="ARBA" id="ARBA00006898"/>
    </source>
</evidence>
<accession>Q6BH70</accession>
<dbReference type="InterPro" id="IPR010997">
    <property type="entry name" value="HRDC-like_sf"/>
</dbReference>
<dbReference type="Proteomes" id="UP000000599">
    <property type="component" value="Chromosome G"/>
</dbReference>
<evidence type="ECO:0000313" key="10">
    <source>
        <dbReference type="Proteomes" id="UP000000599"/>
    </source>
</evidence>
<dbReference type="GO" id="GO:0000166">
    <property type="term" value="F:nucleotide binding"/>
    <property type="evidence" value="ECO:0007669"/>
    <property type="project" value="InterPro"/>
</dbReference>
<dbReference type="InParanoid" id="Q6BH70"/>
<comment type="subcellular location">
    <subcellularLocation>
        <location evidence="1">Nucleus</location>
    </subcellularLocation>
</comment>
<dbReference type="STRING" id="284592.Q6BH70"/>
<evidence type="ECO:0000256" key="7">
    <source>
        <dbReference type="SAM" id="MobiDB-lite"/>
    </source>
</evidence>
<dbReference type="SUPFAM" id="SSF47819">
    <property type="entry name" value="HRDC-like"/>
    <property type="match status" value="1"/>
</dbReference>
<dbReference type="OrthoDB" id="1746530at2759"/>
<dbReference type="PANTHER" id="PTHR15561:SF0">
    <property type="entry name" value="DNA-DIRECTED RNA POLYMERASE III SUBUNIT RPC9"/>
    <property type="match status" value="1"/>
</dbReference>
<keyword evidence="6" id="KW-0539">Nucleus</keyword>
<feature type="domain" description="RNA polymerase Rpb4/RPC9 core" evidence="8">
    <location>
        <begin position="1"/>
        <end position="138"/>
    </location>
</feature>
<dbReference type="GeneID" id="2905400"/>
<evidence type="ECO:0000256" key="3">
    <source>
        <dbReference type="ARBA" id="ARBA00016672"/>
    </source>
</evidence>
<gene>
    <name evidence="9" type="ordered locus">DEHA2G20900g</name>
</gene>
<dbReference type="InterPro" id="IPR038846">
    <property type="entry name" value="RPC9"/>
</dbReference>
<evidence type="ECO:0000256" key="4">
    <source>
        <dbReference type="ARBA" id="ARBA00022478"/>
    </source>
</evidence>